<evidence type="ECO:0000313" key="2">
    <source>
        <dbReference type="EMBL" id="RNB78637.1"/>
    </source>
</evidence>
<gene>
    <name evidence="2" type="ORF">EDM58_11090</name>
</gene>
<dbReference type="EMBL" id="RHHT01000023">
    <property type="protein sequence ID" value="RNB78637.1"/>
    <property type="molecule type" value="Genomic_DNA"/>
</dbReference>
<name>A0A3M8CTQ2_9BACL</name>
<evidence type="ECO:0000313" key="3">
    <source>
        <dbReference type="Proteomes" id="UP000281915"/>
    </source>
</evidence>
<keyword evidence="1" id="KW-0812">Transmembrane</keyword>
<protein>
    <submittedName>
        <fullName evidence="2">Uncharacterized protein</fullName>
    </submittedName>
</protein>
<sequence>MEVHGKCPKCKSLKIDFKESINRVLYVVIYAFVLMVIAWIGIRLNGTPVIFLFLGLTGAFLLFIVRLILERRKVIHCTCLDCGTKWQKGPKE</sequence>
<organism evidence="2 3">
    <name type="scientific">Brevibacillus panacihumi</name>
    <dbReference type="NCBI Taxonomy" id="497735"/>
    <lineage>
        <taxon>Bacteria</taxon>
        <taxon>Bacillati</taxon>
        <taxon>Bacillota</taxon>
        <taxon>Bacilli</taxon>
        <taxon>Bacillales</taxon>
        <taxon>Paenibacillaceae</taxon>
        <taxon>Brevibacillus</taxon>
    </lineage>
</organism>
<dbReference type="RefSeq" id="WP_122913390.1">
    <property type="nucleotide sequence ID" value="NZ_RHHT01000023.1"/>
</dbReference>
<reference evidence="2 3" key="1">
    <citation type="submission" date="2018-10" db="EMBL/GenBank/DDBJ databases">
        <title>Phylogenomics of Brevibacillus.</title>
        <authorList>
            <person name="Dunlap C."/>
        </authorList>
    </citation>
    <scope>NUCLEOTIDE SEQUENCE [LARGE SCALE GENOMIC DNA]</scope>
    <source>
        <strain evidence="2 3">JCM 15085</strain>
    </source>
</reference>
<keyword evidence="1" id="KW-1133">Transmembrane helix</keyword>
<feature type="transmembrane region" description="Helical" evidence="1">
    <location>
        <begin position="21"/>
        <end position="42"/>
    </location>
</feature>
<keyword evidence="1" id="KW-0472">Membrane</keyword>
<accession>A0A3M8CTQ2</accession>
<dbReference type="AlphaFoldDB" id="A0A3M8CTQ2"/>
<evidence type="ECO:0000256" key="1">
    <source>
        <dbReference type="SAM" id="Phobius"/>
    </source>
</evidence>
<proteinExistence type="predicted"/>
<dbReference type="Proteomes" id="UP000281915">
    <property type="component" value="Unassembled WGS sequence"/>
</dbReference>
<comment type="caution">
    <text evidence="2">The sequence shown here is derived from an EMBL/GenBank/DDBJ whole genome shotgun (WGS) entry which is preliminary data.</text>
</comment>
<feature type="transmembrane region" description="Helical" evidence="1">
    <location>
        <begin position="48"/>
        <end position="69"/>
    </location>
</feature>